<name>J0Z658_9HYPH</name>
<dbReference type="SUPFAM" id="SSF52518">
    <property type="entry name" value="Thiamin diphosphate-binding fold (THDP-binding)"/>
    <property type="match status" value="1"/>
</dbReference>
<evidence type="ECO:0000313" key="2">
    <source>
        <dbReference type="Proteomes" id="UP000002646"/>
    </source>
</evidence>
<dbReference type="EMBL" id="AILX01000030">
    <property type="protein sequence ID" value="EJF83108.1"/>
    <property type="molecule type" value="Genomic_DNA"/>
</dbReference>
<dbReference type="Proteomes" id="UP000002646">
    <property type="component" value="Unassembled WGS sequence"/>
</dbReference>
<dbReference type="PATRIC" id="fig|1094564.3.peg.1651"/>
<gene>
    <name evidence="1" type="ORF">MCW_01402</name>
</gene>
<sequence>MSADTPHQETQTAVKFSNLEIMNKPLINIAQYDKDIIILTADSSISGKIDQFAKPYPEDIIEVGIAE</sequence>
<evidence type="ECO:0000313" key="1">
    <source>
        <dbReference type="EMBL" id="EJF83108.1"/>
    </source>
</evidence>
<proteinExistence type="predicted"/>
<comment type="caution">
    <text evidence="1">The sequence shown here is derived from an EMBL/GenBank/DDBJ whole genome shotgun (WGS) entry which is preliminary data.</text>
</comment>
<dbReference type="HOGENOM" id="CLU_2803786_0_0_5"/>
<dbReference type="RefSeq" id="WP_006926188.1">
    <property type="nucleotide sequence ID" value="NZ_JH725103.1"/>
</dbReference>
<dbReference type="Gene3D" id="3.40.50.970">
    <property type="match status" value="1"/>
</dbReference>
<dbReference type="InterPro" id="IPR029061">
    <property type="entry name" value="THDP-binding"/>
</dbReference>
<accession>J0Z658</accession>
<dbReference type="AlphaFoldDB" id="J0Z658"/>
<organism evidence="1 2">
    <name type="scientific">Cardidatus Bartonella washoeensis 085-0475</name>
    <dbReference type="NCBI Taxonomy" id="1094564"/>
    <lineage>
        <taxon>Bacteria</taxon>
        <taxon>Pseudomonadati</taxon>
        <taxon>Pseudomonadota</taxon>
        <taxon>Alphaproteobacteria</taxon>
        <taxon>Hyphomicrobiales</taxon>
        <taxon>Bartonellaceae</taxon>
        <taxon>Bartonella</taxon>
    </lineage>
</organism>
<reference evidence="1 2" key="1">
    <citation type="submission" date="2012-03" db="EMBL/GenBank/DDBJ databases">
        <title>The Genome Sequence of Bartonella washoensis 085-0475.</title>
        <authorList>
            <consortium name="The Broad Institute Genome Sequencing Platform"/>
            <consortium name="The Broad Institute Genome Sequencing Center for Infectious Disease"/>
            <person name="Feldgarden M."/>
            <person name="Kirby J."/>
            <person name="Kosoy M."/>
            <person name="Birtles R."/>
            <person name="Probert W.S."/>
            <person name="Chiaraviglio L."/>
            <person name="Young S.K."/>
            <person name="Zeng Q."/>
            <person name="Gargeya S."/>
            <person name="Fitzgerald M."/>
            <person name="Haas B."/>
            <person name="Abouelleil A."/>
            <person name="Alvarado L."/>
            <person name="Arachchi H.M."/>
            <person name="Berlin A."/>
            <person name="Chapman S.B."/>
            <person name="Gearin G."/>
            <person name="Goldberg J."/>
            <person name="Griggs A."/>
            <person name="Gujja S."/>
            <person name="Hansen M."/>
            <person name="Heiman D."/>
            <person name="Howarth C."/>
            <person name="Larimer J."/>
            <person name="Lui A."/>
            <person name="MacDonald P.J.P."/>
            <person name="McCowen C."/>
            <person name="Montmayeur A."/>
            <person name="Murphy C."/>
            <person name="Neiman D."/>
            <person name="Pearson M."/>
            <person name="Priest M."/>
            <person name="Roberts A."/>
            <person name="Saif S."/>
            <person name="Shea T."/>
            <person name="Sisk P."/>
            <person name="Stolte C."/>
            <person name="Sykes S."/>
            <person name="Wortman J."/>
            <person name="Nusbaum C."/>
            <person name="Birren B."/>
        </authorList>
    </citation>
    <scope>NUCLEOTIDE SEQUENCE [LARGE SCALE GENOMIC DNA]</scope>
    <source>
        <strain evidence="1 2">085-0475</strain>
    </source>
</reference>
<dbReference type="STRING" id="1094564.MCW_01402"/>
<protein>
    <submittedName>
        <fullName evidence="1">Uncharacterized protein</fullName>
    </submittedName>
</protein>